<evidence type="ECO:0000313" key="1">
    <source>
        <dbReference type="EMBL" id="KAK0498569.1"/>
    </source>
</evidence>
<evidence type="ECO:0000313" key="2">
    <source>
        <dbReference type="Proteomes" id="UP001175228"/>
    </source>
</evidence>
<dbReference type="Proteomes" id="UP001175228">
    <property type="component" value="Unassembled WGS sequence"/>
</dbReference>
<organism evidence="1 2">
    <name type="scientific">Armillaria luteobubalina</name>
    <dbReference type="NCBI Taxonomy" id="153913"/>
    <lineage>
        <taxon>Eukaryota</taxon>
        <taxon>Fungi</taxon>
        <taxon>Dikarya</taxon>
        <taxon>Basidiomycota</taxon>
        <taxon>Agaricomycotina</taxon>
        <taxon>Agaricomycetes</taxon>
        <taxon>Agaricomycetidae</taxon>
        <taxon>Agaricales</taxon>
        <taxon>Marasmiineae</taxon>
        <taxon>Physalacriaceae</taxon>
        <taxon>Armillaria</taxon>
    </lineage>
</organism>
<protein>
    <submittedName>
        <fullName evidence="1">Uncharacterized protein</fullName>
    </submittedName>
</protein>
<gene>
    <name evidence="1" type="ORF">EDD18DRAFT_93454</name>
</gene>
<keyword evidence="2" id="KW-1185">Reference proteome</keyword>
<comment type="caution">
    <text evidence="1">The sequence shown here is derived from an EMBL/GenBank/DDBJ whole genome shotgun (WGS) entry which is preliminary data.</text>
</comment>
<dbReference type="EMBL" id="JAUEPU010000011">
    <property type="protein sequence ID" value="KAK0498569.1"/>
    <property type="molecule type" value="Genomic_DNA"/>
</dbReference>
<proteinExistence type="predicted"/>
<reference evidence="1" key="1">
    <citation type="submission" date="2023-06" db="EMBL/GenBank/DDBJ databases">
        <authorList>
            <consortium name="Lawrence Berkeley National Laboratory"/>
            <person name="Ahrendt S."/>
            <person name="Sahu N."/>
            <person name="Indic B."/>
            <person name="Wong-Bajracharya J."/>
            <person name="Merenyi Z."/>
            <person name="Ke H.-M."/>
            <person name="Monk M."/>
            <person name="Kocsube S."/>
            <person name="Drula E."/>
            <person name="Lipzen A."/>
            <person name="Balint B."/>
            <person name="Henrissat B."/>
            <person name="Andreopoulos B."/>
            <person name="Martin F.M."/>
            <person name="Harder C.B."/>
            <person name="Rigling D."/>
            <person name="Ford K.L."/>
            <person name="Foster G.D."/>
            <person name="Pangilinan J."/>
            <person name="Papanicolaou A."/>
            <person name="Barry K."/>
            <person name="LaButti K."/>
            <person name="Viragh M."/>
            <person name="Koriabine M."/>
            <person name="Yan M."/>
            <person name="Riley R."/>
            <person name="Champramary S."/>
            <person name="Plett K.L."/>
            <person name="Tsai I.J."/>
            <person name="Slot J."/>
            <person name="Sipos G."/>
            <person name="Plett J."/>
            <person name="Nagy L.G."/>
            <person name="Grigoriev I.V."/>
        </authorList>
    </citation>
    <scope>NUCLEOTIDE SEQUENCE</scope>
    <source>
        <strain evidence="1">HWK02</strain>
    </source>
</reference>
<sequence length="248" mass="28698">MLETLLRTLNRKATSWRLLVLALKANTVHKHSRFRPEVVVTVSRYTTKQLARLEEKNPMAMKEAVSTCGAYSGQTGNELHTNAVGHARSVTRCLSKVSNMENRDTKSRHSVTLQIKQDRFCQYLGRHWACSVLRDFRFANPSDLEAQEELIAGRTRFQDRRAHLRLRHAQIPRGLKPMRTYEWRIECRIKKLSLCLSTSQQSPIIMDGDIQRTYGSACEMTELIRCMKGNKNVNSGQWTRAKNFQFRS</sequence>
<name>A0AA39UV06_9AGAR</name>
<dbReference type="AlphaFoldDB" id="A0AA39UV06"/>
<accession>A0AA39UV06</accession>